<feature type="active site" evidence="10">
    <location>
        <position position="469"/>
    </location>
</feature>
<keyword evidence="15" id="KW-0812">Transmembrane</keyword>
<keyword evidence="15" id="KW-1133">Transmembrane helix</keyword>
<feature type="active site" description="Proton donor" evidence="10">
    <location>
        <position position="200"/>
    </location>
</feature>
<evidence type="ECO:0000256" key="11">
    <source>
        <dbReference type="PIRSR" id="PIRSR601382-2"/>
    </source>
</evidence>
<dbReference type="GO" id="GO:0005783">
    <property type="term" value="C:endoplasmic reticulum"/>
    <property type="evidence" value="ECO:0007669"/>
    <property type="project" value="TreeGrafter"/>
</dbReference>
<comment type="cofactor">
    <cofactor evidence="1 11">
        <name>Ca(2+)</name>
        <dbReference type="ChEBI" id="CHEBI:29108"/>
    </cofactor>
</comment>
<evidence type="ECO:0000256" key="3">
    <source>
        <dbReference type="ARBA" id="ARBA00007658"/>
    </source>
</evidence>
<comment type="catalytic activity">
    <reaction evidence="8">
        <text>N(4)-(alpha-D-Man-(1-&gt;2)-alpha-D-Man-(1-&gt;2)-alpha-D-Man-(1-&gt;3)-[alpha-D-Man-(1-&gt;3)-[alpha-D-Man-(1-&gt;2)-alpha-D-Man-(1-&gt;6)]-alpha-D-Man-(1-&gt;6)]-beta-D-Man-(1-&gt;4)-beta-D-GlcNAc-(1-&gt;4)-beta-D-GlcNAc)-L-asparaginyl-[protein] (N-glucan mannose isomer 8A1,2,3B1,3) + 3 H2O = N(4)-(alpha-D-Man-(1-&gt;3)-[alpha-D-Man-(1-&gt;3)-[alpha-D-Man-(1-&gt;6)]-alpha-D-Man-(1-&gt;6)]-beta-D-Man-(1-&gt;4)-beta-D-GlcNAc-(1-&gt;4)-beta-D-GlcNAc)-L-asparaginyl-[protein] (N-glucan mannose isomer 5A1,2) + 3 beta-D-mannose</text>
        <dbReference type="Rhea" id="RHEA:56028"/>
        <dbReference type="Rhea" id="RHEA-COMP:14358"/>
        <dbReference type="Rhea" id="RHEA-COMP:14367"/>
        <dbReference type="ChEBI" id="CHEBI:15377"/>
        <dbReference type="ChEBI" id="CHEBI:28563"/>
        <dbReference type="ChEBI" id="CHEBI:59087"/>
        <dbReference type="ChEBI" id="CHEBI:60628"/>
        <dbReference type="EC" id="3.2.1.113"/>
    </reaction>
</comment>
<proteinExistence type="inferred from homology"/>
<dbReference type="GO" id="GO:0005975">
    <property type="term" value="P:carbohydrate metabolic process"/>
    <property type="evidence" value="ECO:0007669"/>
    <property type="project" value="InterPro"/>
</dbReference>
<dbReference type="GO" id="GO:0004571">
    <property type="term" value="F:mannosyl-oligosaccharide 1,2-alpha-mannosidase activity"/>
    <property type="evidence" value="ECO:0007669"/>
    <property type="project" value="UniProtKB-EC"/>
</dbReference>
<feature type="active site" evidence="10">
    <location>
        <position position="334"/>
    </location>
</feature>
<feature type="active site" description="Proton donor" evidence="10">
    <location>
        <position position="441"/>
    </location>
</feature>
<feature type="compositionally biased region" description="Basic and acidic residues" evidence="14">
    <location>
        <begin position="105"/>
        <end position="124"/>
    </location>
</feature>
<evidence type="ECO:0000256" key="15">
    <source>
        <dbReference type="SAM" id="Phobius"/>
    </source>
</evidence>
<keyword evidence="7 12" id="KW-1015">Disulfide bond</keyword>
<feature type="transmembrane region" description="Helical" evidence="15">
    <location>
        <begin position="42"/>
        <end position="59"/>
    </location>
</feature>
<evidence type="ECO:0000256" key="4">
    <source>
        <dbReference type="ARBA" id="ARBA00022723"/>
    </source>
</evidence>
<keyword evidence="5 13" id="KW-0378">Hydrolase</keyword>
<feature type="disulfide bond" evidence="12">
    <location>
        <begin position="399"/>
        <end position="428"/>
    </location>
</feature>
<reference evidence="17" key="1">
    <citation type="submission" date="2017-02" db="UniProtKB">
        <authorList>
            <consortium name="WormBaseParasite"/>
        </authorList>
    </citation>
    <scope>IDENTIFICATION</scope>
</reference>
<comment type="catalytic activity">
    <reaction evidence="9">
        <text>N(4)-(alpha-D-Man-(1-&gt;2)-alpha-D-Man-(1-&gt;2)-alpha-D-Man-(1-&gt;3)-[alpha-D-Man-(1-&gt;2)-alpha-D-Man-(1-&gt;3)-[alpha-D-Man-(1-&gt;2)-alpha-D-Man-(1-&gt;6)]-alpha-D-Man-(1-&gt;6)]-beta-D-Man-(1-&gt;4)-beta-D-GlcNAc-(1-&gt;4)-beta-D-GlcNAc)-L-asparaginyl-[protein] (N-glucan mannose isomer 9A1,2,3B1,2,3) + 4 H2O = N(4)-(alpha-D-Man-(1-&gt;3)-[alpha-D-Man-(1-&gt;3)-[alpha-D-Man-(1-&gt;6)]-alpha-D-Man-(1-&gt;6)]-beta-D-Man-(1-&gt;4)-beta-D-GlcNAc-(1-&gt;4)-beta-D-GlcNAc)-L-asparaginyl-[protein] (N-glucan mannose isomer 5A1,2) + 4 beta-D-mannose</text>
        <dbReference type="Rhea" id="RHEA:56008"/>
        <dbReference type="Rhea" id="RHEA-COMP:14356"/>
        <dbReference type="Rhea" id="RHEA-COMP:14367"/>
        <dbReference type="ChEBI" id="CHEBI:15377"/>
        <dbReference type="ChEBI" id="CHEBI:28563"/>
        <dbReference type="ChEBI" id="CHEBI:59087"/>
        <dbReference type="ChEBI" id="CHEBI:139493"/>
        <dbReference type="EC" id="3.2.1.113"/>
    </reaction>
</comment>
<feature type="region of interest" description="Disordered" evidence="14">
    <location>
        <begin position="105"/>
        <end position="125"/>
    </location>
</feature>
<dbReference type="InterPro" id="IPR012341">
    <property type="entry name" value="6hp_glycosidase-like_sf"/>
</dbReference>
<evidence type="ECO:0000256" key="7">
    <source>
        <dbReference type="ARBA" id="ARBA00023157"/>
    </source>
</evidence>
<dbReference type="Pfam" id="PF01532">
    <property type="entry name" value="Glyco_hydro_47"/>
    <property type="match status" value="1"/>
</dbReference>
<evidence type="ECO:0000256" key="9">
    <source>
        <dbReference type="ARBA" id="ARBA00048605"/>
    </source>
</evidence>
<evidence type="ECO:0000256" key="14">
    <source>
        <dbReference type="SAM" id="MobiDB-lite"/>
    </source>
</evidence>
<feature type="binding site" evidence="11">
    <location>
        <position position="556"/>
    </location>
    <ligand>
        <name>Ca(2+)</name>
        <dbReference type="ChEBI" id="CHEBI:29108"/>
    </ligand>
</feature>
<dbReference type="PANTHER" id="PTHR11742:SF55">
    <property type="entry name" value="ENDOPLASMIC RETICULUM MANNOSYL-OLIGOSACCHARIDE 1,2-ALPHA-MANNOSIDASE"/>
    <property type="match status" value="1"/>
</dbReference>
<keyword evidence="16" id="KW-1185">Reference proteome</keyword>
<evidence type="ECO:0000256" key="12">
    <source>
        <dbReference type="PIRSR" id="PIRSR601382-3"/>
    </source>
</evidence>
<evidence type="ECO:0000256" key="10">
    <source>
        <dbReference type="PIRSR" id="PIRSR601382-1"/>
    </source>
</evidence>
<dbReference type="InterPro" id="IPR036026">
    <property type="entry name" value="Seven-hairpin_glycosidases"/>
</dbReference>
<evidence type="ECO:0000256" key="6">
    <source>
        <dbReference type="ARBA" id="ARBA00022837"/>
    </source>
</evidence>
<keyword evidence="15" id="KW-0472">Membrane</keyword>
<evidence type="ECO:0000256" key="13">
    <source>
        <dbReference type="RuleBase" id="RU361193"/>
    </source>
</evidence>
<keyword evidence="6 11" id="KW-0106">Calcium</keyword>
<dbReference type="STRING" id="1147741.A0A0R3RVS4"/>
<accession>A0A0R3RVS4</accession>
<dbReference type="PRINTS" id="PR00747">
    <property type="entry name" value="GLYHDRLASE47"/>
</dbReference>
<name>A0A0R3RVS4_9BILA</name>
<dbReference type="Proteomes" id="UP000050640">
    <property type="component" value="Unplaced"/>
</dbReference>
<sequence length="566" mass="65438">MRKLYRSGSEGHLPFLVNPILQKRTSLRACRYWRSLARLQRFAVLIFLFFLFLICFIAVKDAVRVNDTYQLLDNIANNAEPIDLPPNDHKSLEEILDKESALVNESRERSKISEENVGNDENKGKMQKRIHFKGPKNDKQKAVVEAFKHAWKGYKKYAWGHDHLKPVTKSYNDWFEFEEGRKWVAESLSFEKNRFVSFFETTIRVLGGLLSAYHLSGDQMFVHRAQDLGSRLAAAYESSSPVPYSDVSLTNREGRQPSWNTYCSLSEVTSVQLELRDLSRVTANNTYEVLAFRTSEHVHSEGCPEHEGLCGMFISPVTGRFKEHMTVTMGARADSYYEYLLKQWLQTGKTIDWLKNDYNQSMTAMEKYLLRYTKPNNFAFIGEIIGDSVYSPKMDHLACFIAGTLALGSLNGLPEKHVELAKDIAKGCRKMYETKTGLGPEIVYFNIDSVNTHDISIKHMDAHSLLRPEAIEAWFYLYRATNDKIYQQWGWEAFKAIESYAKLEYGYSSVNNVKRIPVTHKDMMESFFLAETLKYLYLLFDDEKTDIPLDKYVFNTEGHPLPVYDH</sequence>
<dbReference type="WBParaSite" id="EEL_0000622401-mRNA-1">
    <property type="protein sequence ID" value="EEL_0000622401-mRNA-1"/>
    <property type="gene ID" value="EEL_0000622401"/>
</dbReference>
<comment type="pathway">
    <text evidence="2">Protein modification; protein glycosylation.</text>
</comment>
<keyword evidence="4 11" id="KW-0479">Metal-binding</keyword>
<evidence type="ECO:0000313" key="17">
    <source>
        <dbReference type="WBParaSite" id="EEL_0000622401-mRNA-1"/>
    </source>
</evidence>
<evidence type="ECO:0000256" key="2">
    <source>
        <dbReference type="ARBA" id="ARBA00004922"/>
    </source>
</evidence>
<comment type="similarity">
    <text evidence="3 13">Belongs to the glycosyl hydrolase 47 family.</text>
</comment>
<dbReference type="PANTHER" id="PTHR11742">
    <property type="entry name" value="MANNOSYL-OLIGOSACCHARIDE ALPHA-1,2-MANNOSIDASE-RELATED"/>
    <property type="match status" value="1"/>
</dbReference>
<dbReference type="SUPFAM" id="SSF48225">
    <property type="entry name" value="Seven-hairpin glycosidases"/>
    <property type="match status" value="1"/>
</dbReference>
<dbReference type="EC" id="3.2.1.-" evidence="13"/>
<evidence type="ECO:0000256" key="1">
    <source>
        <dbReference type="ARBA" id="ARBA00001913"/>
    </source>
</evidence>
<dbReference type="GO" id="GO:0005509">
    <property type="term" value="F:calcium ion binding"/>
    <property type="evidence" value="ECO:0007669"/>
    <property type="project" value="InterPro"/>
</dbReference>
<protein>
    <recommendedName>
        <fullName evidence="13">alpha-1,2-Mannosidase</fullName>
        <ecNumber evidence="13">3.2.1.-</ecNumber>
    </recommendedName>
</protein>
<dbReference type="InterPro" id="IPR001382">
    <property type="entry name" value="Glyco_hydro_47"/>
</dbReference>
<evidence type="ECO:0000313" key="16">
    <source>
        <dbReference type="Proteomes" id="UP000050640"/>
    </source>
</evidence>
<dbReference type="AlphaFoldDB" id="A0A0R3RVS4"/>
<dbReference type="InterPro" id="IPR050749">
    <property type="entry name" value="Glycosyl_Hydrolase_47"/>
</dbReference>
<dbReference type="Gene3D" id="1.50.10.10">
    <property type="match status" value="1"/>
</dbReference>
<organism evidence="16 17">
    <name type="scientific">Elaeophora elaphi</name>
    <dbReference type="NCBI Taxonomy" id="1147741"/>
    <lineage>
        <taxon>Eukaryota</taxon>
        <taxon>Metazoa</taxon>
        <taxon>Ecdysozoa</taxon>
        <taxon>Nematoda</taxon>
        <taxon>Chromadorea</taxon>
        <taxon>Rhabditida</taxon>
        <taxon>Spirurina</taxon>
        <taxon>Spiruromorpha</taxon>
        <taxon>Filarioidea</taxon>
        <taxon>Onchocercidae</taxon>
        <taxon>Elaeophora</taxon>
    </lineage>
</organism>
<keyword evidence="13" id="KW-0326">Glycosidase</keyword>
<dbReference type="GO" id="GO:0016020">
    <property type="term" value="C:membrane"/>
    <property type="evidence" value="ECO:0007669"/>
    <property type="project" value="InterPro"/>
</dbReference>
<evidence type="ECO:0000256" key="8">
    <source>
        <dbReference type="ARBA" id="ARBA00047669"/>
    </source>
</evidence>
<evidence type="ECO:0000256" key="5">
    <source>
        <dbReference type="ARBA" id="ARBA00022801"/>
    </source>
</evidence>